<reference evidence="1 2" key="1">
    <citation type="submission" date="2024-09" db="EMBL/GenBank/DDBJ databases">
        <authorList>
            <person name="Sun Q."/>
            <person name="Mori K."/>
        </authorList>
    </citation>
    <scope>NUCLEOTIDE SEQUENCE [LARGE SCALE GENOMIC DNA]</scope>
    <source>
        <strain evidence="1 2">JCM 11411</strain>
    </source>
</reference>
<dbReference type="NCBIfam" id="NF042926">
    <property type="entry name" value="capsid_Caudo_1"/>
    <property type="match status" value="1"/>
</dbReference>
<evidence type="ECO:0000313" key="2">
    <source>
        <dbReference type="Proteomes" id="UP001589587"/>
    </source>
</evidence>
<gene>
    <name evidence="1" type="ORF">ACFFQ6_36225</name>
</gene>
<organism evidence="1 2">
    <name type="scientific">Rhodococcus baikonurensis</name>
    <dbReference type="NCBI Taxonomy" id="172041"/>
    <lineage>
        <taxon>Bacteria</taxon>
        <taxon>Bacillati</taxon>
        <taxon>Actinomycetota</taxon>
        <taxon>Actinomycetes</taxon>
        <taxon>Mycobacteriales</taxon>
        <taxon>Nocardiaceae</taxon>
        <taxon>Rhodococcus</taxon>
        <taxon>Rhodococcus erythropolis group</taxon>
    </lineage>
</organism>
<dbReference type="Proteomes" id="UP001589587">
    <property type="component" value="Unassembled WGS sequence"/>
</dbReference>
<accession>A0ABV5XTR0</accession>
<dbReference type="EMBL" id="JBHMAS010000105">
    <property type="protein sequence ID" value="MFB9785149.1"/>
    <property type="molecule type" value="Genomic_DNA"/>
</dbReference>
<dbReference type="InterPro" id="IPR049995">
    <property type="entry name" value="Capsid_mycobact-type"/>
</dbReference>
<name>A0ABV5XTR0_9NOCA</name>
<sequence>MVNPLIPHLEGRLLTVDVVLRNPTILRDRIAHLADAQLLMPKFFTSLGAPVEGGGILYSVAKASDLYASGVEKRSPGAEYAVVDGVQPEPKRAVVEDWGGRLQILDEHKDRNDVSYVDNQTTQLANSVVAKVDAAAMAAVIEADVDDLVVSAPWDTAILDGATPTDPSERPTGSLAQALEAFEVDELGIVPDTLITSPAEARVLRTLYGKDLADVLESFGLELVSNARLAAGSAYVVQAGELGAVGFEKPLTVEIYDERATRSHWAQTYCVPAFAVEKPYAAKRLTALATP</sequence>
<protein>
    <submittedName>
        <fullName evidence="1">Major capsid protein</fullName>
    </submittedName>
</protein>
<dbReference type="RefSeq" id="WP_259119566.1">
    <property type="nucleotide sequence ID" value="NZ_JBHMAS010000105.1"/>
</dbReference>
<comment type="caution">
    <text evidence="1">The sequence shown here is derived from an EMBL/GenBank/DDBJ whole genome shotgun (WGS) entry which is preliminary data.</text>
</comment>
<proteinExistence type="predicted"/>
<keyword evidence="2" id="KW-1185">Reference proteome</keyword>
<evidence type="ECO:0000313" key="1">
    <source>
        <dbReference type="EMBL" id="MFB9785149.1"/>
    </source>
</evidence>
<dbReference type="Pfam" id="PF25209">
    <property type="entry name" value="Phage_capsid_4"/>
    <property type="match status" value="1"/>
</dbReference>